<organism evidence="1">
    <name type="scientific">marine sediment metagenome</name>
    <dbReference type="NCBI Taxonomy" id="412755"/>
    <lineage>
        <taxon>unclassified sequences</taxon>
        <taxon>metagenomes</taxon>
        <taxon>ecological metagenomes</taxon>
    </lineage>
</organism>
<dbReference type="PANTHER" id="PTHR32329">
    <property type="entry name" value="BIFUNCTIONAL PROTEIN [INCLUDES 2-HYDROXYACYL-COA DEHYDRATASE (N-TER) AND ITS ACTIVATOR DOMAIN (C_TERM)-RELATED"/>
    <property type="match status" value="1"/>
</dbReference>
<proteinExistence type="predicted"/>
<protein>
    <submittedName>
        <fullName evidence="1">Uncharacterized protein</fullName>
    </submittedName>
</protein>
<reference evidence="1" key="1">
    <citation type="journal article" date="2015" name="Nature">
        <title>Complex archaea that bridge the gap between prokaryotes and eukaryotes.</title>
        <authorList>
            <person name="Spang A."/>
            <person name="Saw J.H."/>
            <person name="Jorgensen S.L."/>
            <person name="Zaremba-Niedzwiedzka K."/>
            <person name="Martijn J."/>
            <person name="Lind A.E."/>
            <person name="van Eijk R."/>
            <person name="Schleper C."/>
            <person name="Guy L."/>
            <person name="Ettema T.J."/>
        </authorList>
    </citation>
    <scope>NUCLEOTIDE SEQUENCE</scope>
</reference>
<sequence>MDIDKYIVDDQAKNVQSARFSEDFQYIIDSDGQKVELDDPRIAYVSPAANNSYGRLIIQNLYHFNGQNVRLSRETEADILQYSKRICSGRECLPGMAIAGAVLKDIAEYREEDEITIYQIPTDMDSACQNGSWGILWETFSNRLNVKNIILSGDSSYRNNYLGLNPNVTALETIGSMIGHYLTEARNALFCVAENRHLALTIFEKASSEYIESLKNKGERMLTSGLKEWVQQIKKIPIKAKVDETPKVLIFGGINLANDHYPVEKYFLEMGIIPKVVEYAGELTELLFSYYIVSFGFKRGYTTPKEQFDESLIDYSNLTEKELREAKRAKMYKNASKVFNSQCQLYRKIIEETGLLFDPQISFEDLLEKGNEFATVIGSTETPMITGKFITSLQSGVYDGLINLSTFNCQPAMNSQPIIRPLANKSDIPYAALDCEGPWLSTNQLRLLETIAVQAKRERRRKNELILNS</sequence>
<dbReference type="EMBL" id="LAZR01000216">
    <property type="protein sequence ID" value="KKN81318.1"/>
    <property type="molecule type" value="Genomic_DNA"/>
</dbReference>
<evidence type="ECO:0000313" key="1">
    <source>
        <dbReference type="EMBL" id="KKN81318.1"/>
    </source>
</evidence>
<comment type="caution">
    <text evidence="1">The sequence shown here is derived from an EMBL/GenBank/DDBJ whole genome shotgun (WGS) entry which is preliminary data.</text>
</comment>
<dbReference type="InterPro" id="IPR051805">
    <property type="entry name" value="Dehydratase_Activator_Redct"/>
</dbReference>
<dbReference type="PANTHER" id="PTHR32329:SF2">
    <property type="entry name" value="BIFUNCTIONAL PROTEIN [INCLUDES 2-HYDROXYACYL-COA DEHYDRATASE (N-TER) AND ITS ACTIVATOR DOMAIN (C_TERM)"/>
    <property type="match status" value="1"/>
</dbReference>
<gene>
    <name evidence="1" type="ORF">LCGC14_0320650</name>
</gene>
<dbReference type="AlphaFoldDB" id="A0A0F9WRE9"/>
<name>A0A0F9WRE9_9ZZZZ</name>
<accession>A0A0F9WRE9</accession>